<keyword evidence="2" id="KW-1185">Reference proteome</keyword>
<evidence type="ECO:0000313" key="2">
    <source>
        <dbReference type="Proteomes" id="UP000189677"/>
    </source>
</evidence>
<organism evidence="1 2">
    <name type="scientific">Streptomyces niveus</name>
    <name type="common">Streptomyces spheroides</name>
    <dbReference type="NCBI Taxonomy" id="193462"/>
    <lineage>
        <taxon>Bacteria</taxon>
        <taxon>Bacillati</taxon>
        <taxon>Actinomycetota</taxon>
        <taxon>Actinomycetes</taxon>
        <taxon>Kitasatosporales</taxon>
        <taxon>Streptomycetaceae</taxon>
        <taxon>Streptomyces</taxon>
    </lineage>
</organism>
<gene>
    <name evidence="1" type="ORF">BBN63_32890</name>
</gene>
<name>A0A1U9R182_STRNV</name>
<evidence type="ECO:0000313" key="1">
    <source>
        <dbReference type="EMBL" id="AQU70266.1"/>
    </source>
</evidence>
<proteinExistence type="predicted"/>
<accession>A0A1U9R182</accession>
<sequence>MQQSMDRARITARVDVADDQSTLRVVLLGGSRLPFLHFSSADEATTWLENAGIRATADTDEDDNVVLHLPADTVDTVRELLTADYLRAEDAADALQHALHQAGITLATVTVETPDALFVEIADSDNLATGVNLGVLLGADDIAQGLELHRPKGMRKLASRLHLVLTGAVGRGVAVRAEPGCEHRDDRLLIDLHADQAPRLADRITPPASASNTGSGAGVLPQAASPINVITAG</sequence>
<dbReference type="AlphaFoldDB" id="A0A1U9R182"/>
<dbReference type="EMBL" id="CP018047">
    <property type="protein sequence ID" value="AQU70266.1"/>
    <property type="molecule type" value="Genomic_DNA"/>
</dbReference>
<protein>
    <submittedName>
        <fullName evidence="1">Uncharacterized protein</fullName>
    </submittedName>
</protein>
<reference evidence="1 2" key="1">
    <citation type="submission" date="2016-11" db="EMBL/GenBank/DDBJ databases">
        <title>Complete genome sequence of Streptomyces niveus SCSIO 3406.</title>
        <authorList>
            <person name="Zhu Q."/>
            <person name="Cheng W."/>
            <person name="Song Y."/>
            <person name="Li Q."/>
            <person name="Ju J."/>
        </authorList>
    </citation>
    <scope>NUCLEOTIDE SEQUENCE [LARGE SCALE GENOMIC DNA]</scope>
    <source>
        <strain evidence="1 2">SCSIO 3406</strain>
    </source>
</reference>
<dbReference type="KEGG" id="snw:BBN63_32890"/>
<dbReference type="Proteomes" id="UP000189677">
    <property type="component" value="Chromosome"/>
</dbReference>